<proteinExistence type="predicted"/>
<evidence type="ECO:0000256" key="2">
    <source>
        <dbReference type="SAM" id="MobiDB-lite"/>
    </source>
</evidence>
<evidence type="ECO:0000313" key="6">
    <source>
        <dbReference type="Proteomes" id="UP001642464"/>
    </source>
</evidence>
<dbReference type="GO" id="GO:0034220">
    <property type="term" value="P:monoatomic ion transmembrane transport"/>
    <property type="evidence" value="ECO:0007669"/>
    <property type="project" value="UniProtKB-KW"/>
</dbReference>
<evidence type="ECO:0000259" key="4">
    <source>
        <dbReference type="PROSITE" id="PS50222"/>
    </source>
</evidence>
<dbReference type="PROSITE" id="PS00018">
    <property type="entry name" value="EF_HAND_1"/>
    <property type="match status" value="1"/>
</dbReference>
<feature type="region of interest" description="Disordered" evidence="2">
    <location>
        <begin position="556"/>
        <end position="588"/>
    </location>
</feature>
<reference evidence="5 6" key="1">
    <citation type="submission" date="2024-02" db="EMBL/GenBank/DDBJ databases">
        <authorList>
            <person name="Chen Y."/>
            <person name="Shah S."/>
            <person name="Dougan E. K."/>
            <person name="Thang M."/>
            <person name="Chan C."/>
        </authorList>
    </citation>
    <scope>NUCLEOTIDE SEQUENCE [LARGE SCALE GENOMIC DNA]</scope>
</reference>
<organism evidence="5 6">
    <name type="scientific">Durusdinium trenchii</name>
    <dbReference type="NCBI Taxonomy" id="1381693"/>
    <lineage>
        <taxon>Eukaryota</taxon>
        <taxon>Sar</taxon>
        <taxon>Alveolata</taxon>
        <taxon>Dinophyceae</taxon>
        <taxon>Suessiales</taxon>
        <taxon>Symbiodiniaceae</taxon>
        <taxon>Durusdinium</taxon>
    </lineage>
</organism>
<keyword evidence="3" id="KW-0472">Membrane</keyword>
<dbReference type="InterPro" id="IPR002048">
    <property type="entry name" value="EF_hand_dom"/>
</dbReference>
<name>A0ABP0N5X1_9DINO</name>
<keyword evidence="3" id="KW-0812">Transmembrane</keyword>
<keyword evidence="6" id="KW-1185">Reference proteome</keyword>
<protein>
    <submittedName>
        <fullName evidence="5">Sodium channel protein</fullName>
    </submittedName>
</protein>
<evidence type="ECO:0000313" key="5">
    <source>
        <dbReference type="EMBL" id="CAK9059131.1"/>
    </source>
</evidence>
<keyword evidence="5" id="KW-0406">Ion transport</keyword>
<feature type="domain" description="EF-hand" evidence="4">
    <location>
        <begin position="485"/>
        <end position="520"/>
    </location>
</feature>
<dbReference type="EMBL" id="CAXAMM010026546">
    <property type="protein sequence ID" value="CAK9059131.1"/>
    <property type="molecule type" value="Genomic_DNA"/>
</dbReference>
<sequence>MAKFLQPYQEALKERMTPFTPEERAALLLALDDEDFENDPMPDEVLPKPPQRYQVASLSSTEDGLVGTSMAGAEMFRIAIGQRPEQLTAQTLLELAADALCVPICCLTLWQGGKEVSGLLEDVSSLTLREVVQDDVRPLICRRPAEEGRSDAMLGEGMVELELDCLPQDGAIQAIAEARRFVTSEEACWLIYTRKEVVSYRFKSGVVLEAEGYFPLPPVWRLPKTAKQWGNSDCDVWSASVAIPVRSLLDEHAQQTNDKPIPRYQMIVDPNQFVHDSDAEGGPVWVPMEVDITSSDGPRAHLVGGDLSHAEPRLAQEGCDEIYVFAILFTDAVLDHLSDIIVTGTNPADIERIEEMKTLFGTVYFSISTLFQSISNGLDWGEAALVLSQVGVLWVLVYNLYIAFTSFVLLNVLTGVFCNSAIKAAESDHEMVIQSLIYSKKNFQELVENLFHRIDDLGLGMITISEFERHFNDVQVRAFFESLEMGAVDAWTLFASLDADGDNVISLQDFSERCVQLHGPARSVDLYSLKQLTAKLRQELQLVSDALLPAGDLRGSTRGLSKERGTRRVSPPMVATVSDEQSKSPIEL</sequence>
<keyword evidence="1" id="KW-0106">Calcium</keyword>
<accession>A0ABP0N5X1</accession>
<keyword evidence="3" id="KW-1133">Transmembrane helix</keyword>
<keyword evidence="5" id="KW-0407">Ion channel</keyword>
<dbReference type="InterPro" id="IPR018247">
    <property type="entry name" value="EF_Hand_1_Ca_BS"/>
</dbReference>
<evidence type="ECO:0000256" key="1">
    <source>
        <dbReference type="ARBA" id="ARBA00022837"/>
    </source>
</evidence>
<dbReference type="PROSITE" id="PS50222">
    <property type="entry name" value="EF_HAND_2"/>
    <property type="match status" value="1"/>
</dbReference>
<dbReference type="Proteomes" id="UP001642464">
    <property type="component" value="Unassembled WGS sequence"/>
</dbReference>
<evidence type="ECO:0000256" key="3">
    <source>
        <dbReference type="SAM" id="Phobius"/>
    </source>
</evidence>
<gene>
    <name evidence="5" type="ORF">SCF082_LOCUS31384</name>
</gene>
<feature type="transmembrane region" description="Helical" evidence="3">
    <location>
        <begin position="392"/>
        <end position="413"/>
    </location>
</feature>
<keyword evidence="5" id="KW-0813">Transport</keyword>
<dbReference type="SUPFAM" id="SSF47473">
    <property type="entry name" value="EF-hand"/>
    <property type="match status" value="1"/>
</dbReference>
<dbReference type="InterPro" id="IPR011992">
    <property type="entry name" value="EF-hand-dom_pair"/>
</dbReference>
<dbReference type="Gene3D" id="1.10.238.10">
    <property type="entry name" value="EF-hand"/>
    <property type="match status" value="1"/>
</dbReference>
<comment type="caution">
    <text evidence="5">The sequence shown here is derived from an EMBL/GenBank/DDBJ whole genome shotgun (WGS) entry which is preliminary data.</text>
</comment>